<dbReference type="AlphaFoldDB" id="A0A4R4RFT8"/>
<proteinExistence type="predicted"/>
<feature type="domain" description="Pyridoxamine 5'-phosphate oxidase N-terminal" evidence="2">
    <location>
        <begin position="7"/>
        <end position="127"/>
    </location>
</feature>
<reference evidence="3 4" key="1">
    <citation type="submission" date="2019-02" db="EMBL/GenBank/DDBJ databases">
        <title>Draft genome sequences of novel Actinobacteria.</title>
        <authorList>
            <person name="Sahin N."/>
            <person name="Ay H."/>
            <person name="Saygin H."/>
        </authorList>
    </citation>
    <scope>NUCLEOTIDE SEQUENCE [LARGE SCALE GENOMIC DNA]</scope>
    <source>
        <strain evidence="3 4">KC603</strain>
    </source>
</reference>
<accession>A0A4R4RFT8</accession>
<dbReference type="Proteomes" id="UP000295621">
    <property type="component" value="Unassembled WGS sequence"/>
</dbReference>
<evidence type="ECO:0000259" key="2">
    <source>
        <dbReference type="Pfam" id="PF01243"/>
    </source>
</evidence>
<dbReference type="InterPro" id="IPR052019">
    <property type="entry name" value="F420H2_bilvrd_red/Heme_oxyg"/>
</dbReference>
<dbReference type="GO" id="GO:0005829">
    <property type="term" value="C:cytosol"/>
    <property type="evidence" value="ECO:0007669"/>
    <property type="project" value="TreeGrafter"/>
</dbReference>
<dbReference type="PANTHER" id="PTHR35176">
    <property type="entry name" value="HEME OXYGENASE HI_0854-RELATED"/>
    <property type="match status" value="1"/>
</dbReference>
<dbReference type="Pfam" id="PF01243">
    <property type="entry name" value="PNPOx_N"/>
    <property type="match status" value="1"/>
</dbReference>
<comment type="caution">
    <text evidence="3">The sequence shown here is derived from an EMBL/GenBank/DDBJ whole genome shotgun (WGS) entry which is preliminary data.</text>
</comment>
<dbReference type="GO" id="GO:0070967">
    <property type="term" value="F:coenzyme F420 binding"/>
    <property type="evidence" value="ECO:0007669"/>
    <property type="project" value="TreeGrafter"/>
</dbReference>
<keyword evidence="4" id="KW-1185">Reference proteome</keyword>
<dbReference type="EMBL" id="SMKL01000070">
    <property type="protein sequence ID" value="TDC47669.1"/>
    <property type="molecule type" value="Genomic_DNA"/>
</dbReference>
<evidence type="ECO:0000256" key="1">
    <source>
        <dbReference type="ARBA" id="ARBA00023002"/>
    </source>
</evidence>
<dbReference type="RefSeq" id="WP_131987001.1">
    <property type="nucleotide sequence ID" value="NZ_SMKL01000070.1"/>
</dbReference>
<gene>
    <name evidence="3" type="ORF">E1212_23545</name>
</gene>
<organism evidence="3 4">
    <name type="scientific">Jiangella ureilytica</name>
    <dbReference type="NCBI Taxonomy" id="2530374"/>
    <lineage>
        <taxon>Bacteria</taxon>
        <taxon>Bacillati</taxon>
        <taxon>Actinomycetota</taxon>
        <taxon>Actinomycetes</taxon>
        <taxon>Jiangellales</taxon>
        <taxon>Jiangellaceae</taxon>
        <taxon>Jiangella</taxon>
    </lineage>
</organism>
<dbReference type="SUPFAM" id="SSF50475">
    <property type="entry name" value="FMN-binding split barrel"/>
    <property type="match status" value="1"/>
</dbReference>
<sequence>MPKPPLPDDISAFLAQPNPAVMGTIGPGGPVTVATWYIWEDGRILINLDESRKRVEHLRADPRISLTALAEDWYTHVSVQGRVAELFDDEGLADIDRLSRHYTGHDYRRRDRRRISAWIEVDRWHGWGKFAGR</sequence>
<dbReference type="PANTHER" id="PTHR35176:SF6">
    <property type="entry name" value="HEME OXYGENASE HI_0854-RELATED"/>
    <property type="match status" value="1"/>
</dbReference>
<dbReference type="OrthoDB" id="162914at2"/>
<dbReference type="InterPro" id="IPR011576">
    <property type="entry name" value="Pyridox_Oxase_N"/>
</dbReference>
<dbReference type="Gene3D" id="2.30.110.10">
    <property type="entry name" value="Electron Transport, Fmn-binding Protein, Chain A"/>
    <property type="match status" value="1"/>
</dbReference>
<protein>
    <submittedName>
        <fullName evidence="3">PPOX class F420-dependent oxidoreductase</fullName>
    </submittedName>
</protein>
<evidence type="ECO:0000313" key="3">
    <source>
        <dbReference type="EMBL" id="TDC47669.1"/>
    </source>
</evidence>
<keyword evidence="1" id="KW-0560">Oxidoreductase</keyword>
<evidence type="ECO:0000313" key="4">
    <source>
        <dbReference type="Proteomes" id="UP000295621"/>
    </source>
</evidence>
<dbReference type="InterPro" id="IPR012349">
    <property type="entry name" value="Split_barrel_FMN-bd"/>
</dbReference>
<name>A0A4R4RFT8_9ACTN</name>
<dbReference type="GO" id="GO:0016627">
    <property type="term" value="F:oxidoreductase activity, acting on the CH-CH group of donors"/>
    <property type="evidence" value="ECO:0007669"/>
    <property type="project" value="TreeGrafter"/>
</dbReference>